<dbReference type="Proteomes" id="UP001195769">
    <property type="component" value="Unassembled WGS sequence"/>
</dbReference>
<reference evidence="2" key="1">
    <citation type="journal article" date="2020" name="New Phytol.">
        <title>Comparative genomics reveals dynamic genome evolution in host specialist ectomycorrhizal fungi.</title>
        <authorList>
            <person name="Lofgren L.A."/>
            <person name="Nguyen N.H."/>
            <person name="Vilgalys R."/>
            <person name="Ruytinx J."/>
            <person name="Liao H.L."/>
            <person name="Branco S."/>
            <person name="Kuo A."/>
            <person name="LaButti K."/>
            <person name="Lipzen A."/>
            <person name="Andreopoulos W."/>
            <person name="Pangilinan J."/>
            <person name="Riley R."/>
            <person name="Hundley H."/>
            <person name="Na H."/>
            <person name="Barry K."/>
            <person name="Grigoriev I.V."/>
            <person name="Stajich J.E."/>
            <person name="Kennedy P.G."/>
        </authorList>
    </citation>
    <scope>NUCLEOTIDE SEQUENCE</scope>
    <source>
        <strain evidence="2">FC203</strain>
    </source>
</reference>
<protein>
    <submittedName>
        <fullName evidence="2">Uncharacterized protein</fullName>
    </submittedName>
</protein>
<evidence type="ECO:0000313" key="3">
    <source>
        <dbReference type="Proteomes" id="UP001195769"/>
    </source>
</evidence>
<feature type="transmembrane region" description="Helical" evidence="1">
    <location>
        <begin position="20"/>
        <end position="41"/>
    </location>
</feature>
<keyword evidence="1" id="KW-0472">Membrane</keyword>
<name>A0AAD4EF86_9AGAM</name>
<gene>
    <name evidence="2" type="ORF">F5891DRAFT_944335</name>
</gene>
<dbReference type="AlphaFoldDB" id="A0AAD4EF86"/>
<evidence type="ECO:0000313" key="2">
    <source>
        <dbReference type="EMBL" id="KAG1904966.1"/>
    </source>
</evidence>
<organism evidence="2 3">
    <name type="scientific">Suillus fuscotomentosus</name>
    <dbReference type="NCBI Taxonomy" id="1912939"/>
    <lineage>
        <taxon>Eukaryota</taxon>
        <taxon>Fungi</taxon>
        <taxon>Dikarya</taxon>
        <taxon>Basidiomycota</taxon>
        <taxon>Agaricomycotina</taxon>
        <taxon>Agaricomycetes</taxon>
        <taxon>Agaricomycetidae</taxon>
        <taxon>Boletales</taxon>
        <taxon>Suillineae</taxon>
        <taxon>Suillaceae</taxon>
        <taxon>Suillus</taxon>
    </lineage>
</organism>
<dbReference type="InterPro" id="IPR046521">
    <property type="entry name" value="DUF6698"/>
</dbReference>
<keyword evidence="1" id="KW-0812">Transmembrane</keyword>
<sequence length="78" mass="8746">SKDPKAIYTGNTRLHGMTIVIAALVAYVATQFALCSSLVLLCTNTVTDLETFYHSLLDLLKDTGECREVIELLLWWNQ</sequence>
<proteinExistence type="predicted"/>
<accession>A0AAD4EF86</accession>
<dbReference type="RefSeq" id="XP_041230541.1">
    <property type="nucleotide sequence ID" value="XM_041374539.1"/>
</dbReference>
<keyword evidence="3" id="KW-1185">Reference proteome</keyword>
<dbReference type="Pfam" id="PF20414">
    <property type="entry name" value="DUF6698"/>
    <property type="match status" value="1"/>
</dbReference>
<dbReference type="EMBL" id="JABBWK010000008">
    <property type="protein sequence ID" value="KAG1904966.1"/>
    <property type="molecule type" value="Genomic_DNA"/>
</dbReference>
<keyword evidence="1" id="KW-1133">Transmembrane helix</keyword>
<dbReference type="GeneID" id="64668837"/>
<feature type="non-terminal residue" evidence="2">
    <location>
        <position position="1"/>
    </location>
</feature>
<comment type="caution">
    <text evidence="2">The sequence shown here is derived from an EMBL/GenBank/DDBJ whole genome shotgun (WGS) entry which is preliminary data.</text>
</comment>
<evidence type="ECO:0000256" key="1">
    <source>
        <dbReference type="SAM" id="Phobius"/>
    </source>
</evidence>